<dbReference type="AlphaFoldDB" id="A0A543DQX2"/>
<evidence type="ECO:0000256" key="1">
    <source>
        <dbReference type="SAM" id="Phobius"/>
    </source>
</evidence>
<proteinExistence type="predicted"/>
<dbReference type="OrthoDB" id="3440574at2"/>
<dbReference type="RefSeq" id="WP_142056054.1">
    <property type="nucleotide sequence ID" value="NZ_VFPA01000002.1"/>
</dbReference>
<gene>
    <name evidence="2" type="ORF">FB558_4284</name>
</gene>
<feature type="transmembrane region" description="Helical" evidence="1">
    <location>
        <begin position="21"/>
        <end position="39"/>
    </location>
</feature>
<evidence type="ECO:0000313" key="2">
    <source>
        <dbReference type="EMBL" id="TQM11714.1"/>
    </source>
</evidence>
<keyword evidence="1" id="KW-0472">Membrane</keyword>
<dbReference type="Gene3D" id="3.40.50.2300">
    <property type="match status" value="2"/>
</dbReference>
<accession>A0A543DQX2</accession>
<protein>
    <submittedName>
        <fullName evidence="2">ABC-type branched-subunit amino acid transport system substrate-binding protein</fullName>
    </submittedName>
</protein>
<dbReference type="InterPro" id="IPR028082">
    <property type="entry name" value="Peripla_BP_I"/>
</dbReference>
<keyword evidence="3" id="KW-1185">Reference proteome</keyword>
<sequence length="511" mass="52918">MPGVLRRVGSWWGDLRGAWRAVIVIVLVAVLTYAVTVIVDRWRYCEADIARGDGGGCVGITDGSHGPVFGAGTAEALRIIGEENARIAADPGDKEIVSIAYLVPIPPPGVEDDYAVRLSGDVMGAAIAQRQANRTTTLGDRPLIRLLVANVGDSAAPAPEPVDDLIAMAGPDFATHKLMAVAVSGKSLDPMIGVIDELVAAEVPVLVSHLTAEQVTSAPVAADTSLARVAPTTSDESAALAAYLRPSTGRALIVQNSDQNDRYAASLGSAFREHYTAAGHAIVEPVETYVGGPSAANAMDDIMVHVCQQRPDVVFFAGRAAELAPFVAALPKRTCLDHPVRVVTGDDGASFAEAVARGEPGLREGLQANASVAYTSLANPDAWQASPELFASGSADYLTGGCPDCFPTHFPDHGLDDSYAIMGYDAVLTAVTAIRQPDGSVSTPDAVVQEFKRLHGPKAVAGASGWISLSATGSPVDKAVAIMGVLPDGTAEFLQLSSPSGSPCRPGTPPC</sequence>
<dbReference type="Proteomes" id="UP000315677">
    <property type="component" value="Unassembled WGS sequence"/>
</dbReference>
<keyword evidence="1" id="KW-1133">Transmembrane helix</keyword>
<reference evidence="2 3" key="1">
    <citation type="submission" date="2019-06" db="EMBL/GenBank/DDBJ databases">
        <title>Sequencing the genomes of 1000 actinobacteria strains.</title>
        <authorList>
            <person name="Klenk H.-P."/>
        </authorList>
    </citation>
    <scope>NUCLEOTIDE SEQUENCE [LARGE SCALE GENOMIC DNA]</scope>
    <source>
        <strain evidence="2 3">DSM 45301</strain>
    </source>
</reference>
<dbReference type="PANTHER" id="PTHR30483:SF6">
    <property type="entry name" value="PERIPLASMIC BINDING PROTEIN OF ABC TRANSPORTER FOR NATURAL AMINO ACIDS"/>
    <property type="match status" value="1"/>
</dbReference>
<dbReference type="SUPFAM" id="SSF53822">
    <property type="entry name" value="Periplasmic binding protein-like I"/>
    <property type="match status" value="1"/>
</dbReference>
<dbReference type="EMBL" id="VFPA01000002">
    <property type="protein sequence ID" value="TQM11714.1"/>
    <property type="molecule type" value="Genomic_DNA"/>
</dbReference>
<dbReference type="PANTHER" id="PTHR30483">
    <property type="entry name" value="LEUCINE-SPECIFIC-BINDING PROTEIN"/>
    <property type="match status" value="1"/>
</dbReference>
<comment type="caution">
    <text evidence="2">The sequence shown here is derived from an EMBL/GenBank/DDBJ whole genome shotgun (WGS) entry which is preliminary data.</text>
</comment>
<evidence type="ECO:0000313" key="3">
    <source>
        <dbReference type="Proteomes" id="UP000315677"/>
    </source>
</evidence>
<organism evidence="2 3">
    <name type="scientific">Pseudonocardia kunmingensis</name>
    <dbReference type="NCBI Taxonomy" id="630975"/>
    <lineage>
        <taxon>Bacteria</taxon>
        <taxon>Bacillati</taxon>
        <taxon>Actinomycetota</taxon>
        <taxon>Actinomycetes</taxon>
        <taxon>Pseudonocardiales</taxon>
        <taxon>Pseudonocardiaceae</taxon>
        <taxon>Pseudonocardia</taxon>
    </lineage>
</organism>
<name>A0A543DQX2_9PSEU</name>
<keyword evidence="1" id="KW-0812">Transmembrane</keyword>
<dbReference type="InterPro" id="IPR051010">
    <property type="entry name" value="BCAA_transport"/>
</dbReference>